<reference evidence="2 3" key="1">
    <citation type="submission" date="2021-06" db="EMBL/GenBank/DDBJ databases">
        <title>Caerostris extrusa draft genome.</title>
        <authorList>
            <person name="Kono N."/>
            <person name="Arakawa K."/>
        </authorList>
    </citation>
    <scope>NUCLEOTIDE SEQUENCE [LARGE SCALE GENOMIC DNA]</scope>
</reference>
<dbReference type="EMBL" id="BPLR01009712">
    <property type="protein sequence ID" value="GIY33988.1"/>
    <property type="molecule type" value="Genomic_DNA"/>
</dbReference>
<organism evidence="2 3">
    <name type="scientific">Caerostris extrusa</name>
    <name type="common">Bark spider</name>
    <name type="synonym">Caerostris bankana</name>
    <dbReference type="NCBI Taxonomy" id="172846"/>
    <lineage>
        <taxon>Eukaryota</taxon>
        <taxon>Metazoa</taxon>
        <taxon>Ecdysozoa</taxon>
        <taxon>Arthropoda</taxon>
        <taxon>Chelicerata</taxon>
        <taxon>Arachnida</taxon>
        <taxon>Araneae</taxon>
        <taxon>Araneomorphae</taxon>
        <taxon>Entelegynae</taxon>
        <taxon>Araneoidea</taxon>
        <taxon>Araneidae</taxon>
        <taxon>Caerostris</taxon>
    </lineage>
</organism>
<dbReference type="AlphaFoldDB" id="A0AAV4SHT5"/>
<dbReference type="Proteomes" id="UP001054945">
    <property type="component" value="Unassembled WGS sequence"/>
</dbReference>
<evidence type="ECO:0000313" key="3">
    <source>
        <dbReference type="Proteomes" id="UP001054945"/>
    </source>
</evidence>
<gene>
    <name evidence="2" type="ORF">CEXT_615951</name>
</gene>
<proteinExistence type="predicted"/>
<protein>
    <submittedName>
        <fullName evidence="2">Uncharacterized protein</fullName>
    </submittedName>
</protein>
<sequence>MGDGGRGRFFGTQELRWKEDGDECVGVQWGGGWNRGKPEGESDHLCTWRSSGQENQGTEQQKGALTLKGHVPGAWLFGLGIVVITSSPLSRILPSVSIPSTSRYVLLIIPFFFSNTGV</sequence>
<accession>A0AAV4SHT5</accession>
<evidence type="ECO:0000256" key="1">
    <source>
        <dbReference type="SAM" id="MobiDB-lite"/>
    </source>
</evidence>
<feature type="compositionally biased region" description="Polar residues" evidence="1">
    <location>
        <begin position="48"/>
        <end position="60"/>
    </location>
</feature>
<evidence type="ECO:0000313" key="2">
    <source>
        <dbReference type="EMBL" id="GIY33988.1"/>
    </source>
</evidence>
<feature type="compositionally biased region" description="Basic and acidic residues" evidence="1">
    <location>
        <begin position="36"/>
        <end position="46"/>
    </location>
</feature>
<comment type="caution">
    <text evidence="2">The sequence shown here is derived from an EMBL/GenBank/DDBJ whole genome shotgun (WGS) entry which is preliminary data.</text>
</comment>
<name>A0AAV4SHT5_CAEEX</name>
<keyword evidence="3" id="KW-1185">Reference proteome</keyword>
<feature type="region of interest" description="Disordered" evidence="1">
    <location>
        <begin position="29"/>
        <end position="60"/>
    </location>
</feature>